<dbReference type="SMART" id="SM00474">
    <property type="entry name" value="35EXOc"/>
    <property type="match status" value="1"/>
</dbReference>
<evidence type="ECO:0000256" key="2">
    <source>
        <dbReference type="SAM" id="MobiDB-lite"/>
    </source>
</evidence>
<reference evidence="4" key="1">
    <citation type="journal article" date="2015" name="Insect Biochem. Mol. Biol.">
        <title>An insight into the sialome of the horse fly, Tabanus bromius.</title>
        <authorList>
            <person name="Ribeiro J.M."/>
            <person name="Kazimirova M."/>
            <person name="Takac P."/>
            <person name="Andersen J.F."/>
            <person name="Francischetti I.M."/>
        </authorList>
    </citation>
    <scope>NUCLEOTIDE SEQUENCE</scope>
</reference>
<evidence type="ECO:0000313" key="4">
    <source>
        <dbReference type="EMBL" id="JAI15162.1"/>
    </source>
</evidence>
<dbReference type="AlphaFoldDB" id="A0A0K8TLD3"/>
<feature type="region of interest" description="Disordered" evidence="2">
    <location>
        <begin position="348"/>
        <end position="367"/>
    </location>
</feature>
<feature type="compositionally biased region" description="Polar residues" evidence="2">
    <location>
        <begin position="794"/>
        <end position="824"/>
    </location>
</feature>
<keyword evidence="4" id="KW-0540">Nuclease</keyword>
<sequence>MESMEYEMARNMTLLFFLERLLDKGEPRTVHDLSCQFGAKGFTKEMRQIAGGSQSGLKKFLAQYPALFSINGDYVHVNSYQPAHADDPNGMYGAGNRDYIQEAKDYFKNKMLQYGIGTEVPIKSLLGHRSQASPQVRHISGQHIKEFTDFLSKHPDTFNVIDDHVILVGCENMEDLPQSERLHLPQASIDTKATQQLLDFFAQCIEIKGPILIDQLYHLATSKFPQDQYFRMFKTPGDLATFLRLFSDCFHIQSNLVTLLQKPKLSDSHIQQAQAKSRDHYNAINNNYNNNNSNQNSRNHSPTLRNSSNSSPNCLINNNINCNTTNNNNSNNTVRDFKLNEPVSNVNVNTTGSVKSEPNSGFDSYIPPEQAEKLENLCDRNCPSPSIGSYYANSPPQQQSPQPNNVSTGGHVVERTNILNAKNQTLKQRINSLVIKTLAENLEKDKQSMTQNNINTTGESKVFNQQNSSPVHSPNNYFVGDTWKIKIFQNTRVISTIKESVFVTDAILKFAQNDQVVVSLDCEGINLGVKGQLTLIEIGTTRGEAFIFDILTCPELVTDGGLKNLLENENVIKVIHDCRNDSVNLYNQFGILLRNVFDTQAAHAVLQYQDSGKQVYKAKYVSLNSLCEVYNAPINPMKDQLKNVYRRDQKYWARRPLTRDMLLYAAGDVLVLINEQLYANMANTIKPEFRQLFSELCTEQILMLIRPNDVKMRKKQRKISTEVADLKQKLAQTNKNIVLSNREIRLLRYMDLTEDEKERLKGFYKVAKKLEKMEGGGGDKDHSDSEDEQENTEQENYPSLDSVPSDNSLTGGTFSPRNSEPPSLTESMQLMDEILSNTSLDRMSKIDKLEAILSAATLLPSDQIITSSQVADVSMGTNIATTENLQIVREKAKNLKNCNCNCHNDIIVNNRNIITNNKNYNNDTTKTVQTSEVASQTLSTGDIVITKIFFQEDQEKAQEKILVSSPRRTVSQNQKQ</sequence>
<dbReference type="GO" id="GO:0008408">
    <property type="term" value="F:3'-5' exonuclease activity"/>
    <property type="evidence" value="ECO:0007669"/>
    <property type="project" value="InterPro"/>
</dbReference>
<feature type="coiled-coil region" evidence="1">
    <location>
        <begin position="716"/>
        <end position="743"/>
    </location>
</feature>
<feature type="region of interest" description="Disordered" evidence="2">
    <location>
        <begin position="282"/>
        <end position="312"/>
    </location>
</feature>
<dbReference type="SUPFAM" id="SSF53098">
    <property type="entry name" value="Ribonuclease H-like"/>
    <property type="match status" value="1"/>
</dbReference>
<protein>
    <submittedName>
        <fullName evidence="4">Putative exonuclease</fullName>
    </submittedName>
</protein>
<keyword evidence="1" id="KW-0175">Coiled coil</keyword>
<dbReference type="Gene3D" id="3.30.420.10">
    <property type="entry name" value="Ribonuclease H-like superfamily/Ribonuclease H"/>
    <property type="match status" value="1"/>
</dbReference>
<dbReference type="Pfam" id="PF23713">
    <property type="entry name" value="WHD_Egal"/>
    <property type="match status" value="3"/>
</dbReference>
<evidence type="ECO:0000259" key="3">
    <source>
        <dbReference type="SMART" id="SM00474"/>
    </source>
</evidence>
<organism evidence="4">
    <name type="scientific">Tabanus bromius</name>
    <name type="common">Band-eyed brown horse fly</name>
    <dbReference type="NCBI Taxonomy" id="304241"/>
    <lineage>
        <taxon>Eukaryota</taxon>
        <taxon>Metazoa</taxon>
        <taxon>Ecdysozoa</taxon>
        <taxon>Arthropoda</taxon>
        <taxon>Hexapoda</taxon>
        <taxon>Insecta</taxon>
        <taxon>Pterygota</taxon>
        <taxon>Neoptera</taxon>
        <taxon>Endopterygota</taxon>
        <taxon>Diptera</taxon>
        <taxon>Brachycera</taxon>
        <taxon>Tabanomorpha</taxon>
        <taxon>Tabanoidea</taxon>
        <taxon>Tabanidae</taxon>
        <taxon>Tabanus</taxon>
    </lineage>
</organism>
<dbReference type="PANTHER" id="PTHR46814:SF1">
    <property type="entry name" value="EGALITARIAN, ISOFORM B"/>
    <property type="match status" value="1"/>
</dbReference>
<feature type="region of interest" description="Disordered" evidence="2">
    <location>
        <begin position="387"/>
        <end position="410"/>
    </location>
</feature>
<dbReference type="InterPro" id="IPR056589">
    <property type="entry name" value="WH_Egal-1"/>
</dbReference>
<keyword evidence="4" id="KW-0269">Exonuclease</keyword>
<dbReference type="GO" id="GO:0003676">
    <property type="term" value="F:nucleic acid binding"/>
    <property type="evidence" value="ECO:0007669"/>
    <property type="project" value="InterPro"/>
</dbReference>
<name>A0A0K8TLD3_TABBR</name>
<evidence type="ECO:0000256" key="1">
    <source>
        <dbReference type="SAM" id="Coils"/>
    </source>
</evidence>
<dbReference type="InterPro" id="IPR012337">
    <property type="entry name" value="RNaseH-like_sf"/>
</dbReference>
<accession>A0A0K8TLD3</accession>
<proteinExistence type="evidence at transcript level"/>
<dbReference type="InterPro" id="IPR036397">
    <property type="entry name" value="RNaseH_sf"/>
</dbReference>
<dbReference type="CDD" id="cd06148">
    <property type="entry name" value="Egl_like_exo"/>
    <property type="match status" value="1"/>
</dbReference>
<keyword evidence="4" id="KW-0378">Hydrolase</keyword>
<dbReference type="InterPro" id="IPR002562">
    <property type="entry name" value="3'-5'_exonuclease_dom"/>
</dbReference>
<feature type="compositionally biased region" description="Low complexity" evidence="2">
    <location>
        <begin position="393"/>
        <end position="405"/>
    </location>
</feature>
<dbReference type="Pfam" id="PF01612">
    <property type="entry name" value="DNA_pol_A_exo1"/>
    <property type="match status" value="1"/>
</dbReference>
<dbReference type="EMBL" id="GDAI01002441">
    <property type="protein sequence ID" value="JAI15162.1"/>
    <property type="molecule type" value="mRNA"/>
</dbReference>
<feature type="region of interest" description="Disordered" evidence="2">
    <location>
        <begin position="772"/>
        <end position="824"/>
    </location>
</feature>
<dbReference type="GO" id="GO:0006139">
    <property type="term" value="P:nucleobase-containing compound metabolic process"/>
    <property type="evidence" value="ECO:0007669"/>
    <property type="project" value="InterPro"/>
</dbReference>
<feature type="compositionally biased region" description="Acidic residues" evidence="2">
    <location>
        <begin position="784"/>
        <end position="793"/>
    </location>
</feature>
<feature type="domain" description="3'-5' exonuclease" evidence="3">
    <location>
        <begin position="494"/>
        <end position="686"/>
    </location>
</feature>
<feature type="compositionally biased region" description="Basic and acidic residues" evidence="2">
    <location>
        <begin position="772"/>
        <end position="783"/>
    </location>
</feature>
<dbReference type="PANTHER" id="PTHR46814">
    <property type="entry name" value="EGALITARIAN, ISOFORM B"/>
    <property type="match status" value="1"/>
</dbReference>